<accession>A0A6J7F7W2</accession>
<evidence type="ECO:0000256" key="1">
    <source>
        <dbReference type="SAM" id="MobiDB-lite"/>
    </source>
</evidence>
<dbReference type="GO" id="GO:0008758">
    <property type="term" value="F:UDP-2,3-diacylglucosamine hydrolase activity"/>
    <property type="evidence" value="ECO:0007669"/>
    <property type="project" value="TreeGrafter"/>
</dbReference>
<dbReference type="PANTHER" id="PTHR31302">
    <property type="entry name" value="TRANSMEMBRANE PROTEIN WITH METALLOPHOSPHOESTERASE DOMAIN-RELATED"/>
    <property type="match status" value="1"/>
</dbReference>
<gene>
    <name evidence="3" type="ORF">UFOPK3516_00034</name>
</gene>
<dbReference type="EMBL" id="CAFBMB010000001">
    <property type="protein sequence ID" value="CAB4887423.1"/>
    <property type="molecule type" value="Genomic_DNA"/>
</dbReference>
<feature type="region of interest" description="Disordered" evidence="1">
    <location>
        <begin position="326"/>
        <end position="350"/>
    </location>
</feature>
<evidence type="ECO:0000313" key="3">
    <source>
        <dbReference type="EMBL" id="CAB4887423.1"/>
    </source>
</evidence>
<dbReference type="GO" id="GO:0009245">
    <property type="term" value="P:lipid A biosynthetic process"/>
    <property type="evidence" value="ECO:0007669"/>
    <property type="project" value="TreeGrafter"/>
</dbReference>
<dbReference type="Pfam" id="PF00149">
    <property type="entry name" value="Metallophos"/>
    <property type="match status" value="1"/>
</dbReference>
<dbReference type="PANTHER" id="PTHR31302:SF20">
    <property type="entry name" value="CONSERVED PROTEIN"/>
    <property type="match status" value="1"/>
</dbReference>
<protein>
    <submittedName>
        <fullName evidence="3">Unannotated protein</fullName>
    </submittedName>
</protein>
<dbReference type="InterPro" id="IPR029052">
    <property type="entry name" value="Metallo-depent_PP-like"/>
</dbReference>
<sequence length="350" mass="37644">MTNVARTIGLGLGLVAGGALAWGTLVERRLYTVRSQQARMPGLNAAAVRILHLSDLHLAPWQRDKVAWIRRLAELKPDLVIVTGDFMGHPDALPQVRHALEVFEGTPGAFVFGSNDYFASKLKNPFGYFSGPSRVKRNPQRLDTEALRQFLVDDLAWVDLNNTAGRMTANGVDIDLVGVNDPHIHYDRCDAALEALEDLRTADHPPQLSSDEELLGSPSAHVTIGVTHAPYQRILNAFTSSGAELLLAGHTHGGQVCVPGFGALVTNCDIPRKQASGMSHWQAGGKRAVLNVSAGLGTSIYAPVRFACPPEVTVIDLSAESALAGDSNPAAERNLASQVQPHPGRRASRR</sequence>
<dbReference type="InterPro" id="IPR051158">
    <property type="entry name" value="Metallophosphoesterase_sf"/>
</dbReference>
<name>A0A6J7F7W2_9ZZZZ</name>
<proteinExistence type="predicted"/>
<dbReference type="AlphaFoldDB" id="A0A6J7F7W2"/>
<dbReference type="Gene3D" id="3.60.21.10">
    <property type="match status" value="1"/>
</dbReference>
<feature type="domain" description="Calcineurin-like phosphoesterase" evidence="2">
    <location>
        <begin position="49"/>
        <end position="253"/>
    </location>
</feature>
<dbReference type="GO" id="GO:0016020">
    <property type="term" value="C:membrane"/>
    <property type="evidence" value="ECO:0007669"/>
    <property type="project" value="GOC"/>
</dbReference>
<organism evidence="3">
    <name type="scientific">freshwater metagenome</name>
    <dbReference type="NCBI Taxonomy" id="449393"/>
    <lineage>
        <taxon>unclassified sequences</taxon>
        <taxon>metagenomes</taxon>
        <taxon>ecological metagenomes</taxon>
    </lineage>
</organism>
<reference evidence="3" key="1">
    <citation type="submission" date="2020-05" db="EMBL/GenBank/DDBJ databases">
        <authorList>
            <person name="Chiriac C."/>
            <person name="Salcher M."/>
            <person name="Ghai R."/>
            <person name="Kavagutti S V."/>
        </authorList>
    </citation>
    <scope>NUCLEOTIDE SEQUENCE</scope>
</reference>
<dbReference type="SUPFAM" id="SSF56300">
    <property type="entry name" value="Metallo-dependent phosphatases"/>
    <property type="match status" value="1"/>
</dbReference>
<evidence type="ECO:0000259" key="2">
    <source>
        <dbReference type="Pfam" id="PF00149"/>
    </source>
</evidence>
<dbReference type="InterPro" id="IPR004843">
    <property type="entry name" value="Calcineurin-like_PHP"/>
</dbReference>